<dbReference type="EMBL" id="JBHRSS010000003">
    <property type="protein sequence ID" value="MFC3104289.1"/>
    <property type="molecule type" value="Genomic_DNA"/>
</dbReference>
<evidence type="ECO:0000256" key="2">
    <source>
        <dbReference type="ARBA" id="ARBA00022475"/>
    </source>
</evidence>
<protein>
    <submittedName>
        <fullName evidence="7">4-amino-4-deoxy-L-arabinose-phospho-UDP flippase</fullName>
    </submittedName>
</protein>
<feature type="transmembrane region" description="Helical" evidence="6">
    <location>
        <begin position="83"/>
        <end position="106"/>
    </location>
</feature>
<sequence>MALERRSVVSVILLLVSVTLIAAGQLFMRRGMIGFGQIDSFAAFVNLVWSGLASPATIAYVWAGMIVYAAAVMVWLQVLSRMALSLAFPMMSLSYVLVYVGAAFWPELDETISMYRIAGTALIMLGVALVAQSRSN</sequence>
<proteinExistence type="predicted"/>
<dbReference type="InterPro" id="IPR037185">
    <property type="entry name" value="EmrE-like"/>
</dbReference>
<accession>A0ABV7ENL8</accession>
<feature type="transmembrane region" description="Helical" evidence="6">
    <location>
        <begin position="47"/>
        <end position="76"/>
    </location>
</feature>
<keyword evidence="4 6" id="KW-1133">Transmembrane helix</keyword>
<dbReference type="Proteomes" id="UP001595462">
    <property type="component" value="Unassembled WGS sequence"/>
</dbReference>
<evidence type="ECO:0000256" key="4">
    <source>
        <dbReference type="ARBA" id="ARBA00022989"/>
    </source>
</evidence>
<name>A0ABV7ENL8_9GAMM</name>
<dbReference type="PANTHER" id="PTHR30561">
    <property type="entry name" value="SMR FAMILY PROTON-DEPENDENT DRUG EFFLUX TRANSPORTER SUGE"/>
    <property type="match status" value="1"/>
</dbReference>
<evidence type="ECO:0000313" key="8">
    <source>
        <dbReference type="Proteomes" id="UP001595462"/>
    </source>
</evidence>
<feature type="transmembrane region" description="Helical" evidence="6">
    <location>
        <begin position="112"/>
        <end position="131"/>
    </location>
</feature>
<dbReference type="RefSeq" id="WP_380689125.1">
    <property type="nucleotide sequence ID" value="NZ_JBHRSS010000003.1"/>
</dbReference>
<organism evidence="7 8">
    <name type="scientific">Salinisphaera aquimarina</name>
    <dbReference type="NCBI Taxonomy" id="2094031"/>
    <lineage>
        <taxon>Bacteria</taxon>
        <taxon>Pseudomonadati</taxon>
        <taxon>Pseudomonadota</taxon>
        <taxon>Gammaproteobacteria</taxon>
        <taxon>Salinisphaerales</taxon>
        <taxon>Salinisphaeraceae</taxon>
        <taxon>Salinisphaera</taxon>
    </lineage>
</organism>
<evidence type="ECO:0000313" key="7">
    <source>
        <dbReference type="EMBL" id="MFC3104289.1"/>
    </source>
</evidence>
<keyword evidence="8" id="KW-1185">Reference proteome</keyword>
<dbReference type="InterPro" id="IPR000390">
    <property type="entry name" value="Small_drug/metabolite_transptr"/>
</dbReference>
<evidence type="ECO:0000256" key="1">
    <source>
        <dbReference type="ARBA" id="ARBA00004651"/>
    </source>
</evidence>
<evidence type="ECO:0000256" key="5">
    <source>
        <dbReference type="ARBA" id="ARBA00023136"/>
    </source>
</evidence>
<evidence type="ECO:0000256" key="3">
    <source>
        <dbReference type="ARBA" id="ARBA00022692"/>
    </source>
</evidence>
<keyword evidence="3 6" id="KW-0812">Transmembrane</keyword>
<keyword evidence="2" id="KW-1003">Cell membrane</keyword>
<gene>
    <name evidence="7" type="ORF">ACFOSU_10310</name>
</gene>
<dbReference type="PANTHER" id="PTHR30561:SF9">
    <property type="entry name" value="4-AMINO-4-DEOXY-L-ARABINOSE-PHOSPHOUNDECAPRENOL FLIPPASE SUBUNIT ARNF-RELATED"/>
    <property type="match status" value="1"/>
</dbReference>
<dbReference type="SUPFAM" id="SSF103481">
    <property type="entry name" value="Multidrug resistance efflux transporter EmrE"/>
    <property type="match status" value="1"/>
</dbReference>
<comment type="caution">
    <text evidence="7">The sequence shown here is derived from an EMBL/GenBank/DDBJ whole genome shotgun (WGS) entry which is preliminary data.</text>
</comment>
<keyword evidence="5 6" id="KW-0472">Membrane</keyword>
<evidence type="ECO:0000256" key="6">
    <source>
        <dbReference type="SAM" id="Phobius"/>
    </source>
</evidence>
<comment type="subcellular location">
    <subcellularLocation>
        <location evidence="1">Cell membrane</location>
        <topology evidence="1">Multi-pass membrane protein</topology>
    </subcellularLocation>
</comment>
<dbReference type="Gene3D" id="1.10.3730.20">
    <property type="match status" value="1"/>
</dbReference>
<reference evidence="8" key="1">
    <citation type="journal article" date="2019" name="Int. J. Syst. Evol. Microbiol.">
        <title>The Global Catalogue of Microorganisms (GCM) 10K type strain sequencing project: providing services to taxonomists for standard genome sequencing and annotation.</title>
        <authorList>
            <consortium name="The Broad Institute Genomics Platform"/>
            <consortium name="The Broad Institute Genome Sequencing Center for Infectious Disease"/>
            <person name="Wu L."/>
            <person name="Ma J."/>
        </authorList>
    </citation>
    <scope>NUCLEOTIDE SEQUENCE [LARGE SCALE GENOMIC DNA]</scope>
    <source>
        <strain evidence="8">KCTC 52640</strain>
    </source>
</reference>